<dbReference type="AlphaFoldDB" id="A0ABD2XB42"/>
<dbReference type="EMBL" id="JBJJXI010000034">
    <property type="protein sequence ID" value="KAL3402593.1"/>
    <property type="molecule type" value="Genomic_DNA"/>
</dbReference>
<evidence type="ECO:0000256" key="1">
    <source>
        <dbReference type="SAM" id="MobiDB-lite"/>
    </source>
</evidence>
<evidence type="ECO:0000313" key="2">
    <source>
        <dbReference type="EMBL" id="KAL3402593.1"/>
    </source>
</evidence>
<organism evidence="2 3">
    <name type="scientific">Trichogramma kaykai</name>
    <dbReference type="NCBI Taxonomy" id="54128"/>
    <lineage>
        <taxon>Eukaryota</taxon>
        <taxon>Metazoa</taxon>
        <taxon>Ecdysozoa</taxon>
        <taxon>Arthropoda</taxon>
        <taxon>Hexapoda</taxon>
        <taxon>Insecta</taxon>
        <taxon>Pterygota</taxon>
        <taxon>Neoptera</taxon>
        <taxon>Endopterygota</taxon>
        <taxon>Hymenoptera</taxon>
        <taxon>Apocrita</taxon>
        <taxon>Proctotrupomorpha</taxon>
        <taxon>Chalcidoidea</taxon>
        <taxon>Trichogrammatidae</taxon>
        <taxon>Trichogramma</taxon>
    </lineage>
</organism>
<name>A0ABD2XB42_9HYME</name>
<evidence type="ECO:0000313" key="3">
    <source>
        <dbReference type="Proteomes" id="UP001627154"/>
    </source>
</evidence>
<comment type="caution">
    <text evidence="2">The sequence shown here is derived from an EMBL/GenBank/DDBJ whole genome shotgun (WGS) entry which is preliminary data.</text>
</comment>
<protein>
    <submittedName>
        <fullName evidence="2">Uncharacterized protein</fullName>
    </submittedName>
</protein>
<keyword evidence="3" id="KW-1185">Reference proteome</keyword>
<accession>A0ABD2XB42</accession>
<reference evidence="2 3" key="1">
    <citation type="journal article" date="2024" name="bioRxiv">
        <title>A reference genome for Trichogramma kaykai: A tiny desert-dwelling parasitoid wasp with competing sex-ratio distorters.</title>
        <authorList>
            <person name="Culotta J."/>
            <person name="Lindsey A.R."/>
        </authorList>
    </citation>
    <scope>NUCLEOTIDE SEQUENCE [LARGE SCALE GENOMIC DNA]</scope>
    <source>
        <strain evidence="2 3">KSX58</strain>
    </source>
</reference>
<gene>
    <name evidence="2" type="ORF">TKK_004527</name>
</gene>
<feature type="compositionally biased region" description="Basic and acidic residues" evidence="1">
    <location>
        <begin position="168"/>
        <end position="185"/>
    </location>
</feature>
<feature type="compositionally biased region" description="Basic residues" evidence="1">
    <location>
        <begin position="186"/>
        <end position="197"/>
    </location>
</feature>
<dbReference type="Proteomes" id="UP001627154">
    <property type="component" value="Unassembled WGS sequence"/>
</dbReference>
<sequence length="203" mass="24068">MQCKHQQREIADFNVLKKKLDEIFEKKTHSCEKPKKVLKKVRFSQEQPQKQYIFNSENESGVESKSQEKLQRQMQELQLQHINQRQHQQRQQLQSLHQLDLLHLESFPTKDERLKSQSVEVLQVHCACVRGKQRVSQSLEINMQIKLTKELKQRAVYSARSYATKESFAARKEEKRREARVDKKNNSRNKAKKRAGRKALGCE</sequence>
<feature type="region of interest" description="Disordered" evidence="1">
    <location>
        <begin position="164"/>
        <end position="203"/>
    </location>
</feature>
<proteinExistence type="predicted"/>